<comment type="caution">
    <text evidence="5">The sequence shown here is derived from an EMBL/GenBank/DDBJ whole genome shotgun (WGS) entry which is preliminary data.</text>
</comment>
<dbReference type="PROSITE" id="PS51450">
    <property type="entry name" value="LRR"/>
    <property type="match status" value="1"/>
</dbReference>
<feature type="signal peptide" evidence="3">
    <location>
        <begin position="1"/>
        <end position="16"/>
    </location>
</feature>
<dbReference type="PANTHER" id="PTHR24373">
    <property type="entry name" value="SLIT RELATED LEUCINE-RICH REPEAT NEURONAL PROTEIN"/>
    <property type="match status" value="1"/>
</dbReference>
<dbReference type="Proteomes" id="UP000663870">
    <property type="component" value="Unassembled WGS sequence"/>
</dbReference>
<keyword evidence="2" id="KW-0472">Membrane</keyword>
<feature type="transmembrane region" description="Helical" evidence="2">
    <location>
        <begin position="485"/>
        <end position="511"/>
    </location>
</feature>
<protein>
    <submittedName>
        <fullName evidence="5">Uncharacterized protein</fullName>
    </submittedName>
</protein>
<dbReference type="EMBL" id="CAJNOH010000115">
    <property type="protein sequence ID" value="CAF0880711.1"/>
    <property type="molecule type" value="Genomic_DNA"/>
</dbReference>
<accession>A0A815K5A2</accession>
<dbReference type="Gene3D" id="3.80.10.10">
    <property type="entry name" value="Ribonuclease Inhibitor"/>
    <property type="match status" value="2"/>
</dbReference>
<keyword evidence="2" id="KW-1133">Transmembrane helix</keyword>
<reference evidence="5" key="1">
    <citation type="submission" date="2021-02" db="EMBL/GenBank/DDBJ databases">
        <authorList>
            <person name="Nowell W R."/>
        </authorList>
    </citation>
    <scope>NUCLEOTIDE SEQUENCE</scope>
</reference>
<evidence type="ECO:0000313" key="5">
    <source>
        <dbReference type="EMBL" id="CAF1391244.1"/>
    </source>
</evidence>
<dbReference type="InterPro" id="IPR050328">
    <property type="entry name" value="Dev_Immune_Receptor"/>
</dbReference>
<proteinExistence type="predicted"/>
<dbReference type="Proteomes" id="UP000663854">
    <property type="component" value="Unassembled WGS sequence"/>
</dbReference>
<name>A0A815K5A2_9BILA</name>
<evidence type="ECO:0000313" key="6">
    <source>
        <dbReference type="Proteomes" id="UP000663870"/>
    </source>
</evidence>
<evidence type="ECO:0000313" key="4">
    <source>
        <dbReference type="EMBL" id="CAF0880711.1"/>
    </source>
</evidence>
<feature type="chain" id="PRO_5036411859" evidence="3">
    <location>
        <begin position="17"/>
        <end position="610"/>
    </location>
</feature>
<dbReference type="InterPro" id="IPR032675">
    <property type="entry name" value="LRR_dom_sf"/>
</dbReference>
<evidence type="ECO:0000256" key="3">
    <source>
        <dbReference type="SAM" id="SignalP"/>
    </source>
</evidence>
<organism evidence="5 6">
    <name type="scientific">Rotaria sordida</name>
    <dbReference type="NCBI Taxonomy" id="392033"/>
    <lineage>
        <taxon>Eukaryota</taxon>
        <taxon>Metazoa</taxon>
        <taxon>Spiralia</taxon>
        <taxon>Gnathifera</taxon>
        <taxon>Rotifera</taxon>
        <taxon>Eurotatoria</taxon>
        <taxon>Bdelloidea</taxon>
        <taxon>Philodinida</taxon>
        <taxon>Philodinidae</taxon>
        <taxon>Rotaria</taxon>
    </lineage>
</organism>
<dbReference type="PANTHER" id="PTHR24373:SF275">
    <property type="entry name" value="TIR DOMAIN-CONTAINING PROTEIN"/>
    <property type="match status" value="1"/>
</dbReference>
<dbReference type="EMBL" id="CAJNOL010001613">
    <property type="protein sequence ID" value="CAF1391244.1"/>
    <property type="molecule type" value="Genomic_DNA"/>
</dbReference>
<evidence type="ECO:0000256" key="2">
    <source>
        <dbReference type="SAM" id="Phobius"/>
    </source>
</evidence>
<keyword evidence="6" id="KW-1185">Reference proteome</keyword>
<sequence>MLFLLVFLFLIHQIKSCPLTDEYLSRCHCGILTNGESYIKCDENSLNHIPKFKRSYSYDELILINNNIKNLTSSSFDNIKTIKRINLYGNNLSFIDENLLRLLGNYLEELILTGNNHINSLEFLTRYPLKKLRLIKLNQFNLTNINLEKFFHNMTNLEIISLNSCQLKHIPNINHIKQLNLENNFLTQTIFLSTTYYYLNLANNYITSIILQNNKNLISLNISKNNLNEFYSLTISNKNLTILDLSYNYLTYIDWTILNDNLIYLNLSSNLFTNIIINSFPKSLLSLDLSLNQLKTIEKNSFFQQLIYFNLNLNPFDCNCHLKWLKNLMKKFNTTTWLCSLSDFKCQNNFMPQIIFFNISFIKVFNNYALFIQWSIIDNYHTINYLQITIDKPYRISQKFYLNKTRAFISNNIQFNQYYHICLLIIHKYAHDKYCQDIFAQNPIINNQIKFQDNDFIFNDNNNNNNNNIDINIDTKTNDFNDKHLYLLLIGSCIGALLTFILLITCCYLCYQIYQYKNINQQPIYEKCSQNIHYPIYHTHPTCSHHQIIYNSENLSNSTDSTHIDTSSSTTTTNHPKHIYQTIDSQEYRSLQRQHQHLFELWNESVKQKR</sequence>
<dbReference type="SUPFAM" id="SSF52058">
    <property type="entry name" value="L domain-like"/>
    <property type="match status" value="1"/>
</dbReference>
<dbReference type="AlphaFoldDB" id="A0A815K5A2"/>
<dbReference type="InterPro" id="IPR001611">
    <property type="entry name" value="Leu-rich_rpt"/>
</dbReference>
<keyword evidence="2" id="KW-0812">Transmembrane</keyword>
<evidence type="ECO:0000256" key="1">
    <source>
        <dbReference type="ARBA" id="ARBA00022729"/>
    </source>
</evidence>
<keyword evidence="1 3" id="KW-0732">Signal</keyword>
<gene>
    <name evidence="5" type="ORF">JXQ802_LOCUS34221</name>
    <name evidence="4" type="ORF">PYM288_LOCUS8525</name>
</gene>